<evidence type="ECO:0000256" key="2">
    <source>
        <dbReference type="ARBA" id="ARBA00022801"/>
    </source>
</evidence>
<dbReference type="EMBL" id="BLRX01000366">
    <property type="protein sequence ID" value="GFP26097.1"/>
    <property type="molecule type" value="Genomic_DNA"/>
</dbReference>
<dbReference type="Gene3D" id="3.30.1330.200">
    <property type="match status" value="1"/>
</dbReference>
<dbReference type="Proteomes" id="UP000543224">
    <property type="component" value="Unassembled WGS sequence"/>
</dbReference>
<dbReference type="InterPro" id="IPR011324">
    <property type="entry name" value="Cytotoxic_necrot_fac-like_cat"/>
</dbReference>
<proteinExistence type="predicted"/>
<name>A0A6V8P0V2_9ACTN</name>
<dbReference type="SUPFAM" id="SSF64438">
    <property type="entry name" value="CNF1/YfiH-like putative cysteine hydrolases"/>
    <property type="match status" value="1"/>
</dbReference>
<evidence type="ECO:0000313" key="4">
    <source>
        <dbReference type="Proteomes" id="UP000543224"/>
    </source>
</evidence>
<dbReference type="PANTHER" id="PTHR35147">
    <property type="entry name" value="CHEMORECEPTOR GLUTAMINE DEAMIDASE CHED-RELATED"/>
    <property type="match status" value="1"/>
</dbReference>
<dbReference type="GO" id="GO:0006935">
    <property type="term" value="P:chemotaxis"/>
    <property type="evidence" value="ECO:0007669"/>
    <property type="project" value="UniProtKB-KW"/>
</dbReference>
<protein>
    <submittedName>
        <fullName evidence="3">Chemotaxis protein CheD</fullName>
    </submittedName>
</protein>
<accession>A0A6V8P0V2</accession>
<comment type="caution">
    <text evidence="3">The sequence shown here is derived from an EMBL/GenBank/DDBJ whole genome shotgun (WGS) entry which is preliminary data.</text>
</comment>
<dbReference type="InterPro" id="IPR038592">
    <property type="entry name" value="CheD-like_sf"/>
</dbReference>
<dbReference type="GO" id="GO:0050568">
    <property type="term" value="F:protein-glutamine glutaminase activity"/>
    <property type="evidence" value="ECO:0007669"/>
    <property type="project" value="InterPro"/>
</dbReference>
<evidence type="ECO:0000256" key="1">
    <source>
        <dbReference type="ARBA" id="ARBA00022500"/>
    </source>
</evidence>
<keyword evidence="1" id="KW-0145">Chemotaxis</keyword>
<keyword evidence="2" id="KW-0378">Hydrolase</keyword>
<dbReference type="Pfam" id="PF03975">
    <property type="entry name" value="CheD"/>
    <property type="match status" value="1"/>
</dbReference>
<evidence type="ECO:0000313" key="3">
    <source>
        <dbReference type="EMBL" id="GFP26097.1"/>
    </source>
</evidence>
<dbReference type="InterPro" id="IPR005659">
    <property type="entry name" value="Chemorcpt_Glu_NH3ase_CheD"/>
</dbReference>
<sequence length="127" mass="13489">ALYDSVDKVAGLAQFLLSDSALFKTPSNPAKCADTAIPLLLEQMISVGAKPIRLKAKIAGGSQLFSFERSMTSVGEKNICAVRNVLAVLRIPITGEEVGGSVGRTMKLFVQHGKVVISTVGSEEREI</sequence>
<gene>
    <name evidence="3" type="ORF">HKBW3S25_01585</name>
</gene>
<organism evidence="3 4">
    <name type="scientific">Candidatus Hakubella thermalkaliphila</name>
    <dbReference type="NCBI Taxonomy" id="2754717"/>
    <lineage>
        <taxon>Bacteria</taxon>
        <taxon>Bacillati</taxon>
        <taxon>Actinomycetota</taxon>
        <taxon>Actinomycetota incertae sedis</taxon>
        <taxon>Candidatus Hakubellales</taxon>
        <taxon>Candidatus Hakubellaceae</taxon>
        <taxon>Candidatus Hakubella</taxon>
    </lineage>
</organism>
<feature type="non-terminal residue" evidence="3">
    <location>
        <position position="1"/>
    </location>
</feature>
<dbReference type="AlphaFoldDB" id="A0A6V8P0V2"/>
<dbReference type="PANTHER" id="PTHR35147:SF1">
    <property type="entry name" value="CHEMORECEPTOR GLUTAMINE DEAMIDASE CHED-RELATED"/>
    <property type="match status" value="1"/>
</dbReference>
<reference evidence="3 4" key="1">
    <citation type="journal article" date="2020" name="Front. Microbiol.">
        <title>Single-cell genomics of novel Actinobacteria with the Wood-Ljungdahl pathway discovered in a serpentinizing system.</title>
        <authorList>
            <person name="Merino N."/>
            <person name="Kawai M."/>
            <person name="Boyd E.S."/>
            <person name="Colman D.R."/>
            <person name="McGlynn S.E."/>
            <person name="Nealson K.H."/>
            <person name="Kurokawa K."/>
            <person name="Hongoh Y."/>
        </authorList>
    </citation>
    <scope>NUCLEOTIDE SEQUENCE [LARGE SCALE GENOMIC DNA]</scope>
    <source>
        <strain evidence="3 4">S25</strain>
    </source>
</reference>
<dbReference type="CDD" id="cd16352">
    <property type="entry name" value="CheD"/>
    <property type="match status" value="1"/>
</dbReference>